<protein>
    <submittedName>
        <fullName evidence="1">Uncharacterized protein</fullName>
    </submittedName>
</protein>
<dbReference type="AlphaFoldDB" id="A0A284RV80"/>
<dbReference type="EMBL" id="FUEG01000017">
    <property type="protein sequence ID" value="SJL12669.1"/>
    <property type="molecule type" value="Genomic_DNA"/>
</dbReference>
<reference evidence="2" key="1">
    <citation type="journal article" date="2017" name="Nat. Ecol. Evol.">
        <title>Genome expansion and lineage-specific genetic innovations in the forest pathogenic fungi Armillaria.</title>
        <authorList>
            <person name="Sipos G."/>
            <person name="Prasanna A.N."/>
            <person name="Walter M.C."/>
            <person name="O'Connor E."/>
            <person name="Balint B."/>
            <person name="Krizsan K."/>
            <person name="Kiss B."/>
            <person name="Hess J."/>
            <person name="Varga T."/>
            <person name="Slot J."/>
            <person name="Riley R."/>
            <person name="Boka B."/>
            <person name="Rigling D."/>
            <person name="Barry K."/>
            <person name="Lee J."/>
            <person name="Mihaltcheva S."/>
            <person name="LaButti K."/>
            <person name="Lipzen A."/>
            <person name="Waldron R."/>
            <person name="Moloney N.M."/>
            <person name="Sperisen C."/>
            <person name="Kredics L."/>
            <person name="Vagvoelgyi C."/>
            <person name="Patrignani A."/>
            <person name="Fitzpatrick D."/>
            <person name="Nagy I."/>
            <person name="Doyle S."/>
            <person name="Anderson J.B."/>
            <person name="Grigoriev I.V."/>
            <person name="Gueldener U."/>
            <person name="Muensterkoetter M."/>
            <person name="Nagy L.G."/>
        </authorList>
    </citation>
    <scope>NUCLEOTIDE SEQUENCE [LARGE SCALE GENOMIC DNA]</scope>
    <source>
        <strain evidence="2">C18/9</strain>
    </source>
</reference>
<organism evidence="1 2">
    <name type="scientific">Armillaria ostoyae</name>
    <name type="common">Armillaria root rot fungus</name>
    <dbReference type="NCBI Taxonomy" id="47428"/>
    <lineage>
        <taxon>Eukaryota</taxon>
        <taxon>Fungi</taxon>
        <taxon>Dikarya</taxon>
        <taxon>Basidiomycota</taxon>
        <taxon>Agaricomycotina</taxon>
        <taxon>Agaricomycetes</taxon>
        <taxon>Agaricomycetidae</taxon>
        <taxon>Agaricales</taxon>
        <taxon>Marasmiineae</taxon>
        <taxon>Physalacriaceae</taxon>
        <taxon>Armillaria</taxon>
    </lineage>
</organism>
<sequence>MLLYLCELGRPVPPSVSLSFEDCTPDTETLMAWLKQPNLGEFSLNLSIMIPNPGFFGGHEPGPYEYFCGVRSSTVQVLNCFQHSAL</sequence>
<accession>A0A284RV80</accession>
<evidence type="ECO:0000313" key="2">
    <source>
        <dbReference type="Proteomes" id="UP000219338"/>
    </source>
</evidence>
<evidence type="ECO:0000313" key="1">
    <source>
        <dbReference type="EMBL" id="SJL12669.1"/>
    </source>
</evidence>
<gene>
    <name evidence="1" type="ORF">ARMOST_16100</name>
</gene>
<dbReference type="Proteomes" id="UP000219338">
    <property type="component" value="Unassembled WGS sequence"/>
</dbReference>
<keyword evidence="2" id="KW-1185">Reference proteome</keyword>
<name>A0A284RV80_ARMOS</name>
<proteinExistence type="predicted"/>